<dbReference type="AlphaFoldDB" id="A0AAN6VP32"/>
<evidence type="ECO:0000313" key="3">
    <source>
        <dbReference type="Proteomes" id="UP001302745"/>
    </source>
</evidence>
<keyword evidence="3" id="KW-1185">Reference proteome</keyword>
<dbReference type="Pfam" id="PF25534">
    <property type="entry name" value="DUF7918"/>
    <property type="match status" value="1"/>
</dbReference>
<dbReference type="InterPro" id="IPR057678">
    <property type="entry name" value="DUF7918"/>
</dbReference>
<evidence type="ECO:0000259" key="1">
    <source>
        <dbReference type="Pfam" id="PF25534"/>
    </source>
</evidence>
<evidence type="ECO:0000313" key="2">
    <source>
        <dbReference type="EMBL" id="KAK4154699.1"/>
    </source>
</evidence>
<feature type="domain" description="DUF7918" evidence="1">
    <location>
        <begin position="10"/>
        <end position="245"/>
    </location>
</feature>
<comment type="caution">
    <text evidence="2">The sequence shown here is derived from an EMBL/GenBank/DDBJ whole genome shotgun (WGS) entry which is preliminary data.</text>
</comment>
<sequence length="316" mass="35573">AMAVIRWIPGLEVTIHVGTTAQEYEEPHPEGITREEFDLPANHGEAMPYIVKYIEAKPGARYSFHVTKRATFRGRGQHIAYDTFCDGKKSTSLSHEPNHNQGRKWKTSTAGIWSGNPTAGYKNHKFMFAAFDIVDLPSGNLELQRSTAQQSGVLKVRVYNMQQSILEDMLPVMLAPDFQDAKLAEKAAKGKTVDSFTTYLTTPGTPPPSKCQVKKYTDPKGRPFAVFEFRYRTKEGLMREGIIPRPSIAEQVQGMSEDELRQQLTRLMEQNTACPIPPDTLSFTHEAADIDDSEFMARYKARRLGNGRIEVDLTDD</sequence>
<gene>
    <name evidence="2" type="ORF">C8A00DRAFT_14196</name>
</gene>
<dbReference type="PANTHER" id="PTHR36223">
    <property type="entry name" value="BETA-LACTAMASE-TYPE TRANSPEPTIDASE FOLD DOMAIN CONTAINING PROTEIN"/>
    <property type="match status" value="1"/>
</dbReference>
<dbReference type="EMBL" id="MU856905">
    <property type="protein sequence ID" value="KAK4154699.1"/>
    <property type="molecule type" value="Genomic_DNA"/>
</dbReference>
<feature type="non-terminal residue" evidence="2">
    <location>
        <position position="1"/>
    </location>
</feature>
<reference evidence="2" key="2">
    <citation type="submission" date="2023-05" db="EMBL/GenBank/DDBJ databases">
        <authorList>
            <consortium name="Lawrence Berkeley National Laboratory"/>
            <person name="Steindorff A."/>
            <person name="Hensen N."/>
            <person name="Bonometti L."/>
            <person name="Westerberg I."/>
            <person name="Brannstrom I.O."/>
            <person name="Guillou S."/>
            <person name="Cros-Aarteil S."/>
            <person name="Calhoun S."/>
            <person name="Haridas S."/>
            <person name="Kuo A."/>
            <person name="Mondo S."/>
            <person name="Pangilinan J."/>
            <person name="Riley R."/>
            <person name="Labutti K."/>
            <person name="Andreopoulos B."/>
            <person name="Lipzen A."/>
            <person name="Chen C."/>
            <person name="Yanf M."/>
            <person name="Daum C."/>
            <person name="Ng V."/>
            <person name="Clum A."/>
            <person name="Ohm R."/>
            <person name="Martin F."/>
            <person name="Silar P."/>
            <person name="Natvig D."/>
            <person name="Lalanne C."/>
            <person name="Gautier V."/>
            <person name="Ament-Velasquez S.L."/>
            <person name="Kruys A."/>
            <person name="Hutchinson M.I."/>
            <person name="Powell A.J."/>
            <person name="Barry K."/>
            <person name="Miller A.N."/>
            <person name="Grigoriev I.V."/>
            <person name="Debuchy R."/>
            <person name="Gladieux P."/>
            <person name="Thoren M.H."/>
            <person name="Johannesson H."/>
        </authorList>
    </citation>
    <scope>NUCLEOTIDE SEQUENCE</scope>
    <source>
        <strain evidence="2">CBS 538.74</strain>
    </source>
</reference>
<dbReference type="PANTHER" id="PTHR36223:SF1">
    <property type="entry name" value="TRANSCRIPTION ELONGATION FACTOR EAF N-TERMINAL DOMAIN-CONTAINING PROTEIN"/>
    <property type="match status" value="1"/>
</dbReference>
<protein>
    <recommendedName>
        <fullName evidence="1">DUF7918 domain-containing protein</fullName>
    </recommendedName>
</protein>
<name>A0AAN6VP32_9PEZI</name>
<accession>A0AAN6VP32</accession>
<proteinExistence type="predicted"/>
<organism evidence="2 3">
    <name type="scientific">Chaetomidium leptoderma</name>
    <dbReference type="NCBI Taxonomy" id="669021"/>
    <lineage>
        <taxon>Eukaryota</taxon>
        <taxon>Fungi</taxon>
        <taxon>Dikarya</taxon>
        <taxon>Ascomycota</taxon>
        <taxon>Pezizomycotina</taxon>
        <taxon>Sordariomycetes</taxon>
        <taxon>Sordariomycetidae</taxon>
        <taxon>Sordariales</taxon>
        <taxon>Chaetomiaceae</taxon>
        <taxon>Chaetomidium</taxon>
    </lineage>
</organism>
<reference evidence="2" key="1">
    <citation type="journal article" date="2023" name="Mol. Phylogenet. Evol.">
        <title>Genome-scale phylogeny and comparative genomics of the fungal order Sordariales.</title>
        <authorList>
            <person name="Hensen N."/>
            <person name="Bonometti L."/>
            <person name="Westerberg I."/>
            <person name="Brannstrom I.O."/>
            <person name="Guillou S."/>
            <person name="Cros-Aarteil S."/>
            <person name="Calhoun S."/>
            <person name="Haridas S."/>
            <person name="Kuo A."/>
            <person name="Mondo S."/>
            <person name="Pangilinan J."/>
            <person name="Riley R."/>
            <person name="LaButti K."/>
            <person name="Andreopoulos B."/>
            <person name="Lipzen A."/>
            <person name="Chen C."/>
            <person name="Yan M."/>
            <person name="Daum C."/>
            <person name="Ng V."/>
            <person name="Clum A."/>
            <person name="Steindorff A."/>
            <person name="Ohm R.A."/>
            <person name="Martin F."/>
            <person name="Silar P."/>
            <person name="Natvig D.O."/>
            <person name="Lalanne C."/>
            <person name="Gautier V."/>
            <person name="Ament-Velasquez S.L."/>
            <person name="Kruys A."/>
            <person name="Hutchinson M.I."/>
            <person name="Powell A.J."/>
            <person name="Barry K."/>
            <person name="Miller A.N."/>
            <person name="Grigoriev I.V."/>
            <person name="Debuchy R."/>
            <person name="Gladieux P."/>
            <person name="Hiltunen Thoren M."/>
            <person name="Johannesson H."/>
        </authorList>
    </citation>
    <scope>NUCLEOTIDE SEQUENCE</scope>
    <source>
        <strain evidence="2">CBS 538.74</strain>
    </source>
</reference>
<dbReference type="Proteomes" id="UP001302745">
    <property type="component" value="Unassembled WGS sequence"/>
</dbReference>